<evidence type="ECO:0000256" key="11">
    <source>
        <dbReference type="SAM" id="SignalP"/>
    </source>
</evidence>
<reference evidence="12 13" key="1">
    <citation type="submission" date="2011-02" db="EMBL/GenBank/DDBJ databases">
        <title>The Genome Sequence of Sphaeroforma arctica JP610.</title>
        <authorList>
            <consortium name="The Broad Institute Genome Sequencing Platform"/>
            <person name="Russ C."/>
            <person name="Cuomo C."/>
            <person name="Young S.K."/>
            <person name="Zeng Q."/>
            <person name="Gargeya S."/>
            <person name="Alvarado L."/>
            <person name="Berlin A."/>
            <person name="Chapman S.B."/>
            <person name="Chen Z."/>
            <person name="Freedman E."/>
            <person name="Gellesch M."/>
            <person name="Goldberg J."/>
            <person name="Griggs A."/>
            <person name="Gujja S."/>
            <person name="Heilman E."/>
            <person name="Heiman D."/>
            <person name="Howarth C."/>
            <person name="Mehta T."/>
            <person name="Neiman D."/>
            <person name="Pearson M."/>
            <person name="Roberts A."/>
            <person name="Saif S."/>
            <person name="Shea T."/>
            <person name="Shenoy N."/>
            <person name="Sisk P."/>
            <person name="Stolte C."/>
            <person name="Sykes S."/>
            <person name="White J."/>
            <person name="Yandava C."/>
            <person name="Burger G."/>
            <person name="Gray M.W."/>
            <person name="Holland P.W.H."/>
            <person name="King N."/>
            <person name="Lang F.B.F."/>
            <person name="Roger A.J."/>
            <person name="Ruiz-Trillo I."/>
            <person name="Haas B."/>
            <person name="Nusbaum C."/>
            <person name="Birren B."/>
        </authorList>
    </citation>
    <scope>NUCLEOTIDE SEQUENCE [LARGE SCALE GENOMIC DNA]</scope>
    <source>
        <strain evidence="12 13">JP610</strain>
    </source>
</reference>
<evidence type="ECO:0000256" key="5">
    <source>
        <dbReference type="ARBA" id="ARBA00022989"/>
    </source>
</evidence>
<dbReference type="PANTHER" id="PTHR31086">
    <property type="entry name" value="ALUMINUM-ACTIVATED MALATE TRANSPORTER 10"/>
    <property type="match status" value="1"/>
</dbReference>
<name>A0A0L0G293_9EUKA</name>
<evidence type="ECO:0000256" key="8">
    <source>
        <dbReference type="ARBA" id="ARBA00023303"/>
    </source>
</evidence>
<evidence type="ECO:0000256" key="6">
    <source>
        <dbReference type="ARBA" id="ARBA00023065"/>
    </source>
</evidence>
<sequence length="482" mass="53933">MMHFVLWAAATTVIIITPTVGDGLRKCVNRVTGTIIGGFLGYMTMTIIYLLGGDECLQCGTKPILLHVVSFFIIFGLAYTRKLYPQHHYAFLLTMLTYTITITFQHKSNRVRPKHILDRVLLISIGVLIGYTVMVLVFPVKAHKKMQETVSISLNEMSETASDLLELFQMGQSMEERDAILAKRNYLLAQLIKTQASVSTLQGLIEPAFTEYKWGGKTLREKKLAELFEEILIYVNRLFYTTATLYFISAIEATGEVDDTAATYVNISSLATTRENTQAPNILRTRTSTTIRPIGLSDELKQAVIKVMGSLKLSFSCSADVIKGIHGETNTIVASERLTENIRRVESDYIALSGLYKENNIRAGINADEAESFAALNSLLRLLIMHLTHLSGLLIDWAIIETKKGPEQHNLADLRRRSSWRLRQVTSRDFTAPAAPSWDLPSVSEETYDAPTAHSLQNLDMDDGEETPLLPGNDRRNTYDAS</sequence>
<dbReference type="GO" id="GO:0015743">
    <property type="term" value="P:malate transport"/>
    <property type="evidence" value="ECO:0007669"/>
    <property type="project" value="InterPro"/>
</dbReference>
<keyword evidence="13" id="KW-1185">Reference proteome</keyword>
<keyword evidence="3" id="KW-0813">Transport</keyword>
<proteinExistence type="inferred from homology"/>
<dbReference type="Proteomes" id="UP000054560">
    <property type="component" value="Unassembled WGS sequence"/>
</dbReference>
<feature type="transmembrane region" description="Helical" evidence="10">
    <location>
        <begin position="116"/>
        <end position="138"/>
    </location>
</feature>
<feature type="transmembrane region" description="Helical" evidence="10">
    <location>
        <begin position="64"/>
        <end position="81"/>
    </location>
</feature>
<evidence type="ECO:0000256" key="2">
    <source>
        <dbReference type="ARBA" id="ARBA00007079"/>
    </source>
</evidence>
<evidence type="ECO:0000256" key="10">
    <source>
        <dbReference type="SAM" id="Phobius"/>
    </source>
</evidence>
<keyword evidence="5 10" id="KW-1133">Transmembrane helix</keyword>
<keyword evidence="8" id="KW-0407">Ion channel</keyword>
<evidence type="ECO:0000256" key="1">
    <source>
        <dbReference type="ARBA" id="ARBA00004141"/>
    </source>
</evidence>
<organism evidence="12 13">
    <name type="scientific">Sphaeroforma arctica JP610</name>
    <dbReference type="NCBI Taxonomy" id="667725"/>
    <lineage>
        <taxon>Eukaryota</taxon>
        <taxon>Ichthyosporea</taxon>
        <taxon>Ichthyophonida</taxon>
        <taxon>Sphaeroforma</taxon>
    </lineage>
</organism>
<feature type="compositionally biased region" description="Basic and acidic residues" evidence="9">
    <location>
        <begin position="473"/>
        <end position="482"/>
    </location>
</feature>
<dbReference type="Pfam" id="PF11744">
    <property type="entry name" value="ALMT"/>
    <property type="match status" value="1"/>
</dbReference>
<accession>A0A0L0G293</accession>
<dbReference type="GO" id="GO:0016020">
    <property type="term" value="C:membrane"/>
    <property type="evidence" value="ECO:0007669"/>
    <property type="project" value="UniProtKB-SubCell"/>
</dbReference>
<gene>
    <name evidence="12" type="ORF">SARC_04768</name>
</gene>
<evidence type="ECO:0000313" key="13">
    <source>
        <dbReference type="Proteomes" id="UP000054560"/>
    </source>
</evidence>
<evidence type="ECO:0000256" key="4">
    <source>
        <dbReference type="ARBA" id="ARBA00022692"/>
    </source>
</evidence>
<evidence type="ECO:0000256" key="3">
    <source>
        <dbReference type="ARBA" id="ARBA00022448"/>
    </source>
</evidence>
<feature type="chain" id="PRO_5005538599" description="DUF2421 domain-containing protein" evidence="11">
    <location>
        <begin position="22"/>
        <end position="482"/>
    </location>
</feature>
<keyword evidence="4 10" id="KW-0812">Transmembrane</keyword>
<evidence type="ECO:0000313" key="12">
    <source>
        <dbReference type="EMBL" id="KNC82946.1"/>
    </source>
</evidence>
<feature type="region of interest" description="Disordered" evidence="9">
    <location>
        <begin position="432"/>
        <end position="482"/>
    </location>
</feature>
<dbReference type="AlphaFoldDB" id="A0A0L0G293"/>
<protein>
    <recommendedName>
        <fullName evidence="14">DUF2421 domain-containing protein</fullName>
    </recommendedName>
</protein>
<comment type="similarity">
    <text evidence="2">Belongs to the aromatic acid exporter (TC 2.A.85) family.</text>
</comment>
<comment type="subcellular location">
    <subcellularLocation>
        <location evidence="1">Membrane</location>
        <topology evidence="1">Multi-pass membrane protein</topology>
    </subcellularLocation>
</comment>
<dbReference type="GeneID" id="25905272"/>
<keyword evidence="7 10" id="KW-0472">Membrane</keyword>
<dbReference type="InterPro" id="IPR020966">
    <property type="entry name" value="ALMT"/>
</dbReference>
<feature type="signal peptide" evidence="11">
    <location>
        <begin position="1"/>
        <end position="21"/>
    </location>
</feature>
<dbReference type="EMBL" id="KQ241877">
    <property type="protein sequence ID" value="KNC82946.1"/>
    <property type="molecule type" value="Genomic_DNA"/>
</dbReference>
<evidence type="ECO:0000256" key="7">
    <source>
        <dbReference type="ARBA" id="ARBA00023136"/>
    </source>
</evidence>
<keyword evidence="6" id="KW-0406">Ion transport</keyword>
<dbReference type="STRING" id="667725.A0A0L0G293"/>
<dbReference type="GO" id="GO:0034220">
    <property type="term" value="P:monoatomic ion transmembrane transport"/>
    <property type="evidence" value="ECO:0007669"/>
    <property type="project" value="UniProtKB-KW"/>
</dbReference>
<dbReference type="OrthoDB" id="68611at2759"/>
<feature type="transmembrane region" description="Helical" evidence="10">
    <location>
        <begin position="31"/>
        <end position="52"/>
    </location>
</feature>
<keyword evidence="11" id="KW-0732">Signal</keyword>
<evidence type="ECO:0008006" key="14">
    <source>
        <dbReference type="Google" id="ProtNLM"/>
    </source>
</evidence>
<dbReference type="RefSeq" id="XP_014156848.1">
    <property type="nucleotide sequence ID" value="XM_014301373.1"/>
</dbReference>
<feature type="transmembrane region" description="Helical" evidence="10">
    <location>
        <begin position="87"/>
        <end position="104"/>
    </location>
</feature>
<evidence type="ECO:0000256" key="9">
    <source>
        <dbReference type="SAM" id="MobiDB-lite"/>
    </source>
</evidence>